<dbReference type="EMBL" id="CAJOBR010035366">
    <property type="protein sequence ID" value="CAF5010285.1"/>
    <property type="molecule type" value="Genomic_DNA"/>
</dbReference>
<comment type="caution">
    <text evidence="6">The sequence shown here is derived from an EMBL/GenBank/DDBJ whole genome shotgun (WGS) entry which is preliminary data.</text>
</comment>
<dbReference type="SUPFAM" id="SSF47370">
    <property type="entry name" value="Bromodomain"/>
    <property type="match status" value="1"/>
</dbReference>
<accession>A0A822AQ06</accession>
<dbReference type="InterPro" id="IPR036427">
    <property type="entry name" value="Bromodomain-like_sf"/>
</dbReference>
<dbReference type="EMBL" id="CAJOBP010043665">
    <property type="protein sequence ID" value="CAF4775013.1"/>
    <property type="molecule type" value="Genomic_DNA"/>
</dbReference>
<dbReference type="Pfam" id="PF00439">
    <property type="entry name" value="Bromodomain"/>
    <property type="match status" value="1"/>
</dbReference>
<evidence type="ECO:0000313" key="7">
    <source>
        <dbReference type="Proteomes" id="UP000663848"/>
    </source>
</evidence>
<feature type="domain" description="Bromo" evidence="4">
    <location>
        <begin position="1"/>
        <end position="29"/>
    </location>
</feature>
<evidence type="ECO:0000256" key="1">
    <source>
        <dbReference type="ARBA" id="ARBA00023117"/>
    </source>
</evidence>
<evidence type="ECO:0000259" key="4">
    <source>
        <dbReference type="PROSITE" id="PS50014"/>
    </source>
</evidence>
<gene>
    <name evidence="6" type="ORF">QYT958_LOCUS39009</name>
    <name evidence="5" type="ORF">UJA718_LOCUS40095</name>
</gene>
<dbReference type="InterPro" id="IPR050935">
    <property type="entry name" value="Bromo_chromatin_reader"/>
</dbReference>
<dbReference type="AlphaFoldDB" id="A0A822AQ06"/>
<dbReference type="GO" id="GO:0005634">
    <property type="term" value="C:nucleus"/>
    <property type="evidence" value="ECO:0007669"/>
    <property type="project" value="TreeGrafter"/>
</dbReference>
<dbReference type="PROSITE" id="PS50014">
    <property type="entry name" value="BROMODOMAIN_2"/>
    <property type="match status" value="1"/>
</dbReference>
<evidence type="ECO:0000256" key="2">
    <source>
        <dbReference type="PROSITE-ProRule" id="PRU00035"/>
    </source>
</evidence>
<reference evidence="6" key="1">
    <citation type="submission" date="2021-02" db="EMBL/GenBank/DDBJ databases">
        <authorList>
            <person name="Nowell W R."/>
        </authorList>
    </citation>
    <scope>NUCLEOTIDE SEQUENCE</scope>
</reference>
<dbReference type="GO" id="GO:0006355">
    <property type="term" value="P:regulation of DNA-templated transcription"/>
    <property type="evidence" value="ECO:0007669"/>
    <property type="project" value="TreeGrafter"/>
</dbReference>
<keyword evidence="1 2" id="KW-0103">Bromodomain</keyword>
<organism evidence="6 7">
    <name type="scientific">Rotaria socialis</name>
    <dbReference type="NCBI Taxonomy" id="392032"/>
    <lineage>
        <taxon>Eukaryota</taxon>
        <taxon>Metazoa</taxon>
        <taxon>Spiralia</taxon>
        <taxon>Gnathifera</taxon>
        <taxon>Rotifera</taxon>
        <taxon>Eurotatoria</taxon>
        <taxon>Bdelloidea</taxon>
        <taxon>Philodinida</taxon>
        <taxon>Philodinidae</taxon>
        <taxon>Rotaria</taxon>
    </lineage>
</organism>
<proteinExistence type="predicted"/>
<feature type="non-terminal residue" evidence="6">
    <location>
        <position position="89"/>
    </location>
</feature>
<dbReference type="Proteomes" id="UP000663848">
    <property type="component" value="Unassembled WGS sequence"/>
</dbReference>
<sequence>YATPDEFATDVRLIFSNCYLYNGPNTDVVAMCKKVEQMFENKYAKLPDEPPPMPTLEIDPPLPPPPPVPSSSSVSTIRNNGPLPSTATR</sequence>
<dbReference type="PANTHER" id="PTHR22880">
    <property type="entry name" value="FALZ-RELATED BROMODOMAIN-CONTAINING PROTEINS"/>
    <property type="match status" value="1"/>
</dbReference>
<dbReference type="Gene3D" id="1.20.920.10">
    <property type="entry name" value="Bromodomain-like"/>
    <property type="match status" value="1"/>
</dbReference>
<dbReference type="Proteomes" id="UP000663873">
    <property type="component" value="Unassembled WGS sequence"/>
</dbReference>
<evidence type="ECO:0000256" key="3">
    <source>
        <dbReference type="SAM" id="MobiDB-lite"/>
    </source>
</evidence>
<feature type="compositionally biased region" description="Pro residues" evidence="3">
    <location>
        <begin position="49"/>
        <end position="69"/>
    </location>
</feature>
<feature type="non-terminal residue" evidence="6">
    <location>
        <position position="1"/>
    </location>
</feature>
<dbReference type="PANTHER" id="PTHR22880:SF225">
    <property type="entry name" value="BROMODOMAIN-CONTAINING PROTEIN BET-1-RELATED"/>
    <property type="match status" value="1"/>
</dbReference>
<feature type="region of interest" description="Disordered" evidence="3">
    <location>
        <begin position="45"/>
        <end position="89"/>
    </location>
</feature>
<feature type="compositionally biased region" description="Polar residues" evidence="3">
    <location>
        <begin position="78"/>
        <end position="89"/>
    </location>
</feature>
<dbReference type="GO" id="GO:0006338">
    <property type="term" value="P:chromatin remodeling"/>
    <property type="evidence" value="ECO:0007669"/>
    <property type="project" value="TreeGrafter"/>
</dbReference>
<evidence type="ECO:0000313" key="6">
    <source>
        <dbReference type="EMBL" id="CAF5010285.1"/>
    </source>
</evidence>
<keyword evidence="8" id="KW-1185">Reference proteome</keyword>
<dbReference type="GO" id="GO:0000785">
    <property type="term" value="C:chromatin"/>
    <property type="evidence" value="ECO:0007669"/>
    <property type="project" value="TreeGrafter"/>
</dbReference>
<dbReference type="InterPro" id="IPR001487">
    <property type="entry name" value="Bromodomain"/>
</dbReference>
<name>A0A822AQ06_9BILA</name>
<evidence type="ECO:0000313" key="8">
    <source>
        <dbReference type="Proteomes" id="UP000663873"/>
    </source>
</evidence>
<evidence type="ECO:0000313" key="5">
    <source>
        <dbReference type="EMBL" id="CAF4775013.1"/>
    </source>
</evidence>
<protein>
    <recommendedName>
        <fullName evidence="4">Bromo domain-containing protein</fullName>
    </recommendedName>
</protein>